<name>A0A482ET77_SALSP</name>
<keyword evidence="1" id="KW-1133">Transmembrane helix</keyword>
<organism evidence="2">
    <name type="scientific">Salmonella sp</name>
    <dbReference type="NCBI Taxonomy" id="599"/>
    <lineage>
        <taxon>Bacteria</taxon>
        <taxon>Pseudomonadati</taxon>
        <taxon>Pseudomonadota</taxon>
        <taxon>Gammaproteobacteria</taxon>
        <taxon>Enterobacterales</taxon>
        <taxon>Enterobacteriaceae</taxon>
        <taxon>Salmonella</taxon>
    </lineage>
</organism>
<keyword evidence="1" id="KW-0472">Membrane</keyword>
<accession>A0A482ET77</accession>
<reference evidence="2" key="1">
    <citation type="submission" date="2019-01" db="EMBL/GenBank/DDBJ databases">
        <title>Salmonella strain 1423 plasmid sequences.</title>
        <authorList>
            <person name="Chen K."/>
            <person name="Chen S."/>
        </authorList>
    </citation>
    <scope>NUCLEOTIDE SEQUENCE</scope>
    <source>
        <strain evidence="2">Sa1423</strain>
        <plasmid evidence="2">pSa1423-90k</plasmid>
    </source>
</reference>
<dbReference type="AlphaFoldDB" id="A0A482ET77"/>
<keyword evidence="1" id="KW-0812">Transmembrane</keyword>
<feature type="transmembrane region" description="Helical" evidence="1">
    <location>
        <begin position="14"/>
        <end position="34"/>
    </location>
</feature>
<sequence length="86" mass="9910">MVRAANTNTTRHSLWLKVYGICLLTTVLMVGTYWNHRAQVFSETKTAGHDNDQLRNCLRFQSINQLFAPRRCEHRAFEALAAKDAM</sequence>
<protein>
    <submittedName>
        <fullName evidence="2">Uncharacterized protein</fullName>
    </submittedName>
</protein>
<proteinExistence type="predicted"/>
<evidence type="ECO:0000256" key="1">
    <source>
        <dbReference type="SAM" id="Phobius"/>
    </source>
</evidence>
<geneLocation type="plasmid" evidence="2">
    <name>pSa1423-90k</name>
</geneLocation>
<keyword evidence="2" id="KW-0614">Plasmid</keyword>
<dbReference type="EMBL" id="MK356557">
    <property type="protein sequence ID" value="QBM91383.1"/>
    <property type="molecule type" value="Genomic_DNA"/>
</dbReference>
<evidence type="ECO:0000313" key="2">
    <source>
        <dbReference type="EMBL" id="QBM91383.1"/>
    </source>
</evidence>
<gene>
    <name evidence="2" type="ORF">NNIBIDOC_00050</name>
</gene>